<reference evidence="3 4" key="1">
    <citation type="journal article" date="2011" name="PLoS Genet.">
        <title>Genome sequencing and comparative transcriptomics of the model entomopathogenic fungi Metarhizium anisopliae and M. acridum.</title>
        <authorList>
            <person name="Gao Q."/>
            <person name="Jin K."/>
            <person name="Ying S.H."/>
            <person name="Zhang Y."/>
            <person name="Xiao G."/>
            <person name="Shang Y."/>
            <person name="Duan Z."/>
            <person name="Hu X."/>
            <person name="Xie X.Q."/>
            <person name="Zhou G."/>
            <person name="Peng G."/>
            <person name="Luo Z."/>
            <person name="Huang W."/>
            <person name="Wang B."/>
            <person name="Fang W."/>
            <person name="Wang S."/>
            <person name="Zhong Y."/>
            <person name="Ma L.J."/>
            <person name="St Leger R.J."/>
            <person name="Zhao G.P."/>
            <person name="Pei Y."/>
            <person name="Feng M.G."/>
            <person name="Xia Y."/>
            <person name="Wang C."/>
        </authorList>
    </citation>
    <scope>NUCLEOTIDE SEQUENCE [LARGE SCALE GENOMIC DNA]</scope>
    <source>
        <strain evidence="3 4">CQMa 102</strain>
    </source>
</reference>
<gene>
    <name evidence="3" type="ORF">MAC_07288</name>
</gene>
<dbReference type="InterPro" id="IPR054289">
    <property type="entry name" value="DUF7025"/>
</dbReference>
<dbReference type="OMA" id="LQYATTW"/>
<dbReference type="eggNOG" id="KOG0742">
    <property type="taxonomic scope" value="Eukaryota"/>
</dbReference>
<feature type="domain" description="AAA+ ATPase" evidence="2">
    <location>
        <begin position="485"/>
        <end position="601"/>
    </location>
</feature>
<sequence length="605" mass="67589">MPAVRVDVQDVESVSSADSDGVGRIDIEEAFHTKNRRQGWTVGQSDCFQDQGLSGEQSVVKVVKKISTERPETPAISQPGTHNVRPSISPPPPPLPPIVHNGVNYGSHEANDFYGNRSHIIIHSKYLTDALKAVVAHYPGFHLQTSPVTINAPYYALYHHWRELAAYSSNQPSKHDEVYKATTSHHIDVLLQFLDATFGADFREKEARHKLDNPVTTHEWCWTLFKPGQVVYAKMHGTWSAYIVSGIKGPRVTDGGYDVYAWFVRARGNTLARVFTKFSEETWEGEVPITSLAVVPEEYWTDDLQGQDGKKPRVPLRKKLIEEGKLLWELLKEPTSKQYDGELVGEGIQIKDTQKGLVSGRVICDSSGFEEYCPDKKQQPQCQSRPTRPRSPPPKDQWDLNRLPQARPRCACRHCMSNRGNYPEKVIFHEFKPLTPDIHETPTTALFYLVCSGLVPGLIMASRRWGTFQISNLWTSNRTKKHSSKGRIFLLHGQPGVGKTSTAECIAGLANRPLMALTSGDLLSSLDDVEGSLAYFLALGQRYGALVLLDEADVYLEHRTASDVARNGLVSSAHSNTPRRAVPHHQPGTVVRRRVPQPDSCRAAL</sequence>
<dbReference type="STRING" id="655827.E9EBP0"/>
<dbReference type="InterPro" id="IPR003593">
    <property type="entry name" value="AAA+_ATPase"/>
</dbReference>
<dbReference type="Pfam" id="PF00004">
    <property type="entry name" value="AAA"/>
    <property type="match status" value="1"/>
</dbReference>
<dbReference type="HOGENOM" id="CLU_451321_0_0_1"/>
<dbReference type="OrthoDB" id="4940681at2759"/>
<dbReference type="GO" id="GO:0016887">
    <property type="term" value="F:ATP hydrolysis activity"/>
    <property type="evidence" value="ECO:0007669"/>
    <property type="project" value="InterPro"/>
</dbReference>
<proteinExistence type="predicted"/>
<dbReference type="Proteomes" id="UP000002499">
    <property type="component" value="Unassembled WGS sequence"/>
</dbReference>
<accession>E9EBP0</accession>
<organism evidence="4">
    <name type="scientific">Metarhizium acridum (strain CQMa 102)</name>
    <dbReference type="NCBI Taxonomy" id="655827"/>
    <lineage>
        <taxon>Eukaryota</taxon>
        <taxon>Fungi</taxon>
        <taxon>Dikarya</taxon>
        <taxon>Ascomycota</taxon>
        <taxon>Pezizomycotina</taxon>
        <taxon>Sordariomycetes</taxon>
        <taxon>Hypocreomycetidae</taxon>
        <taxon>Hypocreales</taxon>
        <taxon>Clavicipitaceae</taxon>
        <taxon>Metarhizium</taxon>
    </lineage>
</organism>
<feature type="region of interest" description="Disordered" evidence="1">
    <location>
        <begin position="1"/>
        <end position="20"/>
    </location>
</feature>
<protein>
    <recommendedName>
        <fullName evidence="2">AAA+ ATPase domain-containing protein</fullName>
    </recommendedName>
</protein>
<dbReference type="Gene3D" id="3.40.50.300">
    <property type="entry name" value="P-loop containing nucleotide triphosphate hydrolases"/>
    <property type="match status" value="1"/>
</dbReference>
<dbReference type="AlphaFoldDB" id="E9EBP0"/>
<dbReference type="EMBL" id="GL698541">
    <property type="protein sequence ID" value="EFY86690.1"/>
    <property type="molecule type" value="Genomic_DNA"/>
</dbReference>
<dbReference type="InterPro" id="IPR027417">
    <property type="entry name" value="P-loop_NTPase"/>
</dbReference>
<evidence type="ECO:0000313" key="3">
    <source>
        <dbReference type="EMBL" id="EFY86690.1"/>
    </source>
</evidence>
<feature type="region of interest" description="Disordered" evidence="1">
    <location>
        <begin position="572"/>
        <end position="605"/>
    </location>
</feature>
<dbReference type="InterPro" id="IPR003959">
    <property type="entry name" value="ATPase_AAA_core"/>
</dbReference>
<dbReference type="SMART" id="SM00382">
    <property type="entry name" value="AAA"/>
    <property type="match status" value="1"/>
</dbReference>
<feature type="region of interest" description="Disordered" evidence="1">
    <location>
        <begin position="373"/>
        <end position="401"/>
    </location>
</feature>
<name>E9EBP0_METAQ</name>
<evidence type="ECO:0000256" key="1">
    <source>
        <dbReference type="SAM" id="MobiDB-lite"/>
    </source>
</evidence>
<keyword evidence="4" id="KW-1185">Reference proteome</keyword>
<dbReference type="Pfam" id="PF22942">
    <property type="entry name" value="DUF7025"/>
    <property type="match status" value="1"/>
</dbReference>
<dbReference type="SUPFAM" id="SSF52540">
    <property type="entry name" value="P-loop containing nucleoside triphosphate hydrolases"/>
    <property type="match status" value="1"/>
</dbReference>
<dbReference type="KEGG" id="maw:19251599"/>
<evidence type="ECO:0000313" key="4">
    <source>
        <dbReference type="Proteomes" id="UP000002499"/>
    </source>
</evidence>
<dbReference type="GO" id="GO:0005524">
    <property type="term" value="F:ATP binding"/>
    <property type="evidence" value="ECO:0007669"/>
    <property type="project" value="InterPro"/>
</dbReference>
<dbReference type="PANTHER" id="PTHR46411">
    <property type="entry name" value="FAMILY ATPASE, PUTATIVE-RELATED"/>
    <property type="match status" value="1"/>
</dbReference>
<evidence type="ECO:0000259" key="2">
    <source>
        <dbReference type="SMART" id="SM00382"/>
    </source>
</evidence>
<dbReference type="InParanoid" id="E9EBP0"/>
<dbReference type="PANTHER" id="PTHR46411:SF2">
    <property type="entry name" value="AAA+ ATPASE DOMAIN-CONTAINING PROTEIN"/>
    <property type="match status" value="1"/>
</dbReference>
<dbReference type="GeneID" id="19251599"/>